<feature type="region of interest" description="Disordered" evidence="1">
    <location>
        <begin position="1"/>
        <end position="35"/>
    </location>
</feature>
<dbReference type="AlphaFoldDB" id="A0A4E9EL01"/>
<sequence length="159" mass="17483">MHCAARINNTSQTTVDSDPAPSSPNHEPQDLQEQRPGNFEHVFVSLLVDTQVSGYQEQTNLDPEQPDDLNTLPENLSARSASDGLIEQLEGIPQDLDTAPEASPGNVSDARTHSSSTRKRGISNVSQNVPEDEYRETANTSGWGYQKTTLLLVKRRIGR</sequence>
<organism evidence="2">
    <name type="scientific">Gibberella zeae</name>
    <name type="common">Wheat head blight fungus</name>
    <name type="synonym">Fusarium graminearum</name>
    <dbReference type="NCBI Taxonomy" id="5518"/>
    <lineage>
        <taxon>Eukaryota</taxon>
        <taxon>Fungi</taxon>
        <taxon>Dikarya</taxon>
        <taxon>Ascomycota</taxon>
        <taxon>Pezizomycotina</taxon>
        <taxon>Sordariomycetes</taxon>
        <taxon>Hypocreomycetidae</taxon>
        <taxon>Hypocreales</taxon>
        <taxon>Nectriaceae</taxon>
        <taxon>Fusarium</taxon>
    </lineage>
</organism>
<dbReference type="EMBL" id="CAAKMV010000185">
    <property type="protein sequence ID" value="VIO63632.1"/>
    <property type="molecule type" value="Genomic_DNA"/>
</dbReference>
<reference evidence="2" key="1">
    <citation type="submission" date="2019-04" db="EMBL/GenBank/DDBJ databases">
        <authorList>
            <person name="Melise S."/>
            <person name="Noan J."/>
            <person name="Okalmin O."/>
        </authorList>
    </citation>
    <scope>NUCLEOTIDE SEQUENCE</scope>
    <source>
        <strain evidence="2">FN9</strain>
    </source>
</reference>
<evidence type="ECO:0000256" key="1">
    <source>
        <dbReference type="SAM" id="MobiDB-lite"/>
    </source>
</evidence>
<evidence type="ECO:0000313" key="2">
    <source>
        <dbReference type="EMBL" id="VIO63632.1"/>
    </source>
</evidence>
<protein>
    <submittedName>
        <fullName evidence="2">Uncharacterized protein</fullName>
    </submittedName>
</protein>
<accession>A0A4E9EL01</accession>
<proteinExistence type="predicted"/>
<feature type="compositionally biased region" description="Polar residues" evidence="1">
    <location>
        <begin position="7"/>
        <end position="16"/>
    </location>
</feature>
<name>A0A4E9EL01_GIBZA</name>
<gene>
    <name evidence="2" type="ORF">FUG_LOCUS541770</name>
</gene>
<feature type="region of interest" description="Disordered" evidence="1">
    <location>
        <begin position="55"/>
        <end position="138"/>
    </location>
</feature>